<proteinExistence type="predicted"/>
<accession>A0A6M3KS80</accession>
<dbReference type="InterPro" id="IPR027417">
    <property type="entry name" value="P-loop_NTPase"/>
</dbReference>
<reference evidence="1" key="1">
    <citation type="submission" date="2020-03" db="EMBL/GenBank/DDBJ databases">
        <title>The deep terrestrial virosphere.</title>
        <authorList>
            <person name="Holmfeldt K."/>
            <person name="Nilsson E."/>
            <person name="Simone D."/>
            <person name="Lopez-Fernandez M."/>
            <person name="Wu X."/>
            <person name="de Brujin I."/>
            <person name="Lundin D."/>
            <person name="Andersson A."/>
            <person name="Bertilsson S."/>
            <person name="Dopson M."/>
        </authorList>
    </citation>
    <scope>NUCLEOTIDE SEQUENCE</scope>
    <source>
        <strain evidence="1">MM415A00224</strain>
    </source>
</reference>
<name>A0A6M3KS80_9ZZZZ</name>
<dbReference type="PIRSF" id="PIRSF007056">
    <property type="entry name" value="UCP007056"/>
    <property type="match status" value="1"/>
</dbReference>
<evidence type="ECO:0000313" key="1">
    <source>
        <dbReference type="EMBL" id="QJA84128.1"/>
    </source>
</evidence>
<sequence>MNWQKENRELRTPTGVLLPYQQRWIQDDADVKWCEKSRRIGLSWCEAAEDALLAASEHGMDVYYIGYTKDMAVQFIEDAADWAKFYNLAAAEIEEFVWEDEGEEKKAILAFRIRFSSGFKIEALSSRPRNLRSKQGKIVIDEAAFHDDLAGLLKAAIAMLIWGGRVVVISTHNGEDHPFNEGIKEIRSGRKPYSVHKITFDDALGKGLYKRVCLRRGIEWTEEGERAWRADVIRQYGDDADEELFCIPAKAGGSYMSRAMIESNMVDTIPVVRWSPPVADFVDWSDRRRYAVMQAWLESEIAPLLDEMTVKDRHSWFGEDFGRTADLTVIWPLQEMPGDRYLTPLVLELWNCPFSQQEQCLFFVVDRLPLFSGGALDKGGNGAFLAERARQRYGVDRIEEVNLNSSWYIENMPPMRAHFEDKSSPIPNDPDYLDDFRGIKKIRGVPRIPVDERTLSERGGKRHGDAAIAKCTAVFATRTFEPVRDVPVVMSAAGRTMADETGPYMGRANYGLY</sequence>
<organism evidence="1">
    <name type="scientific">viral metagenome</name>
    <dbReference type="NCBI Taxonomy" id="1070528"/>
    <lineage>
        <taxon>unclassified sequences</taxon>
        <taxon>metagenomes</taxon>
        <taxon>organismal metagenomes</taxon>
    </lineage>
</organism>
<dbReference type="AlphaFoldDB" id="A0A6M3KS80"/>
<dbReference type="InterPro" id="IPR012036">
    <property type="entry name" value="Phage_Mu_Gp28"/>
</dbReference>
<gene>
    <name evidence="1" type="ORF">MM415A00224_0027</name>
</gene>
<dbReference type="EMBL" id="MT142524">
    <property type="protein sequence ID" value="QJA84128.1"/>
    <property type="molecule type" value="Genomic_DNA"/>
</dbReference>
<dbReference type="Pfam" id="PF03237">
    <property type="entry name" value="Terminase_6N"/>
    <property type="match status" value="1"/>
</dbReference>
<dbReference type="Gene3D" id="3.30.420.240">
    <property type="match status" value="1"/>
</dbReference>
<protein>
    <submittedName>
        <fullName evidence="1">Putative terminase</fullName>
    </submittedName>
</protein>
<dbReference type="Gene3D" id="3.40.50.300">
    <property type="entry name" value="P-loop containing nucleotide triphosphate hydrolases"/>
    <property type="match status" value="1"/>
</dbReference>